<sequence>MKKILFLLSVAALLLPLDSSAQSKPKIKSVDFTIQVPTPGMSLFDAREMQFTSAKTEFGDLAATGGIQVQEIDWIGDFREDDEGDMFFKDGFIYKARIKFMVDPSGKYDTDYIFKDNDYYIDGSRISATVNGVQAKVERSAPYFIDIEVSMPVGAGGKGSMRDLAQSSPTDYELNKDSYRASQKAYSIAEADAACPDVSPLDVITINNTYHAAFRAMREFGDEFIGHKNMLVTKVIVDTDDERIYGDVASDVNNTIQGPFNIREVWLSDKVDAVKFIRAIFAVMQGYTPEHSDIYCPEFSYLFHTQRATLFIPETAVADVRAMFSRPTWSFRTLFSLKTYSGDVHSAQEAGATAAKPFCTSHVFTDKVAAADKVFRYGTCSNWPEYYYSCKICGKCEHNDKHVFSMNRPTWEVRAHQYDQPVADDQAYVGVNSAGQHVWWYSCIWCGHSEGYDQRHITKAEWQASGTEGTYESYRDAMADMTKQFEESALLKTTAQPGMFILKKKSDSKMSPAFQSSVNFALNDNLLDESVLGNDYTLPLNHRQLNSLAEHLVKELTGSEATASSIGLDKALGGKAPADDSPVSRQEMAAVMYRALRYIEECGVYSYTEFVSGLDKYSDHIRIAPWAKEAMAFMEALGLMNASSGGTLFPEKTCSIEEAIDLTEKCTHAHQLGWYQARSWGEGDGRSYFGNVCYIPHQEMSTNHTYAPGERVWVTGPRLGGSSKSLPILEPYTGQILYVDAEWFRPVRKFVYTSKRTITGPIIFQDYFDGVSIKTF</sequence>
<accession>A0ABY5V580</accession>
<keyword evidence="1" id="KW-0732">Signal</keyword>
<reference evidence="2" key="1">
    <citation type="journal article" date="2022" name="Cell">
        <title>Design, construction, and in vivo augmentation of a complex gut microbiome.</title>
        <authorList>
            <person name="Cheng A.G."/>
            <person name="Ho P.Y."/>
            <person name="Aranda-Diaz A."/>
            <person name="Jain S."/>
            <person name="Yu F.B."/>
            <person name="Meng X."/>
            <person name="Wang M."/>
            <person name="Iakiviak M."/>
            <person name="Nagashima K."/>
            <person name="Zhao A."/>
            <person name="Murugkar P."/>
            <person name="Patil A."/>
            <person name="Atabakhsh K."/>
            <person name="Weakley A."/>
            <person name="Yan J."/>
            <person name="Brumbaugh A.R."/>
            <person name="Higginbottom S."/>
            <person name="Dimas A."/>
            <person name="Shiver A.L."/>
            <person name="Deutschbauer A."/>
            <person name="Neff N."/>
            <person name="Sonnenburg J.L."/>
            <person name="Huang K.C."/>
            <person name="Fischbach M.A."/>
        </authorList>
    </citation>
    <scope>NUCLEOTIDE SEQUENCE</scope>
    <source>
        <strain evidence="2">JC50</strain>
    </source>
</reference>
<feature type="chain" id="PRO_5045975565" evidence="1">
    <location>
        <begin position="22"/>
        <end position="776"/>
    </location>
</feature>
<organism evidence="2 3">
    <name type="scientific">Alistipes senegalensis JC50</name>
    <dbReference type="NCBI Taxonomy" id="1033732"/>
    <lineage>
        <taxon>Bacteria</taxon>
        <taxon>Pseudomonadati</taxon>
        <taxon>Bacteroidota</taxon>
        <taxon>Bacteroidia</taxon>
        <taxon>Bacteroidales</taxon>
        <taxon>Rikenellaceae</taxon>
        <taxon>Alistipes</taxon>
    </lineage>
</organism>
<protein>
    <submittedName>
        <fullName evidence="2">Uncharacterized protein</fullName>
    </submittedName>
</protein>
<evidence type="ECO:0000313" key="3">
    <source>
        <dbReference type="Proteomes" id="UP001058267"/>
    </source>
</evidence>
<dbReference type="EMBL" id="CP102252">
    <property type="protein sequence ID" value="UWN64189.1"/>
    <property type="molecule type" value="Genomic_DNA"/>
</dbReference>
<gene>
    <name evidence="2" type="ORF">NQ519_10475</name>
</gene>
<name>A0ABY5V580_9BACT</name>
<dbReference type="RefSeq" id="WP_019151206.1">
    <property type="nucleotide sequence ID" value="NZ_CP102252.1"/>
</dbReference>
<feature type="signal peptide" evidence="1">
    <location>
        <begin position="1"/>
        <end position="21"/>
    </location>
</feature>
<keyword evidence="3" id="KW-1185">Reference proteome</keyword>
<dbReference type="Proteomes" id="UP001058267">
    <property type="component" value="Chromosome"/>
</dbReference>
<evidence type="ECO:0000256" key="1">
    <source>
        <dbReference type="SAM" id="SignalP"/>
    </source>
</evidence>
<proteinExistence type="predicted"/>
<evidence type="ECO:0000313" key="2">
    <source>
        <dbReference type="EMBL" id="UWN64189.1"/>
    </source>
</evidence>